<proteinExistence type="predicted"/>
<dbReference type="AlphaFoldDB" id="A0A1Q5SWC5"/>
<keyword evidence="1" id="KW-0812">Transmembrane</keyword>
<name>A0A1Q5SWC5_9EURO</name>
<keyword evidence="1" id="KW-1133">Transmembrane helix</keyword>
<dbReference type="EMBL" id="MNBE01000742">
    <property type="protein sequence ID" value="OKO92284.1"/>
    <property type="molecule type" value="Genomic_DNA"/>
</dbReference>
<reference evidence="2 3" key="1">
    <citation type="submission" date="2016-10" db="EMBL/GenBank/DDBJ databases">
        <title>Genome sequence of the ascomycete fungus Penicillium subrubescens.</title>
        <authorList>
            <person name="De Vries R.P."/>
            <person name="Peng M."/>
            <person name="Dilokpimol A."/>
            <person name="Hilden K."/>
            <person name="Makela M.R."/>
            <person name="Grigoriev I."/>
            <person name="Riley R."/>
            <person name="Granchi Z."/>
        </authorList>
    </citation>
    <scope>NUCLEOTIDE SEQUENCE [LARGE SCALE GENOMIC DNA]</scope>
    <source>
        <strain evidence="2 3">CBS 132785</strain>
    </source>
</reference>
<comment type="caution">
    <text evidence="2">The sequence shown here is derived from an EMBL/GenBank/DDBJ whole genome shotgun (WGS) entry which is preliminary data.</text>
</comment>
<evidence type="ECO:0000313" key="2">
    <source>
        <dbReference type="EMBL" id="OKO92284.1"/>
    </source>
</evidence>
<dbReference type="Proteomes" id="UP000186955">
    <property type="component" value="Unassembled WGS sequence"/>
</dbReference>
<sequence length="106" mass="12075">MVNRRVASEEHAASVIICLFNLALASLVSLARGTGQTCRTATKWQMHPRHLIDILVLYVGTQWMMTSVDDGNFDPTLQKKSRDMASRIYHAYNEKYTILPPQLDPR</sequence>
<protein>
    <submittedName>
        <fullName evidence="2">Uncharacterized protein</fullName>
    </submittedName>
</protein>
<feature type="transmembrane region" description="Helical" evidence="1">
    <location>
        <begin position="12"/>
        <end position="31"/>
    </location>
</feature>
<keyword evidence="1" id="KW-0472">Membrane</keyword>
<accession>A0A1Q5SWC5</accession>
<keyword evidence="3" id="KW-1185">Reference proteome</keyword>
<evidence type="ECO:0000256" key="1">
    <source>
        <dbReference type="SAM" id="Phobius"/>
    </source>
</evidence>
<gene>
    <name evidence="2" type="ORF">PENSUB_12846</name>
</gene>
<evidence type="ECO:0000313" key="3">
    <source>
        <dbReference type="Proteomes" id="UP000186955"/>
    </source>
</evidence>
<organism evidence="2 3">
    <name type="scientific">Penicillium subrubescens</name>
    <dbReference type="NCBI Taxonomy" id="1316194"/>
    <lineage>
        <taxon>Eukaryota</taxon>
        <taxon>Fungi</taxon>
        <taxon>Dikarya</taxon>
        <taxon>Ascomycota</taxon>
        <taxon>Pezizomycotina</taxon>
        <taxon>Eurotiomycetes</taxon>
        <taxon>Eurotiomycetidae</taxon>
        <taxon>Eurotiales</taxon>
        <taxon>Aspergillaceae</taxon>
        <taxon>Penicillium</taxon>
    </lineage>
</organism>